<comment type="catalytic activity">
    <reaction evidence="12">
        <text>glutaryl-CoA + oxidized [electron-transfer flavoprotein] + 2 H(+) = (2E)-butenoyl-CoA + reduced [electron-transfer flavoprotein] + CO2</text>
        <dbReference type="Rhea" id="RHEA:13389"/>
        <dbReference type="Rhea" id="RHEA-COMP:10685"/>
        <dbReference type="Rhea" id="RHEA-COMP:10686"/>
        <dbReference type="ChEBI" id="CHEBI:15378"/>
        <dbReference type="ChEBI" id="CHEBI:16526"/>
        <dbReference type="ChEBI" id="CHEBI:57332"/>
        <dbReference type="ChEBI" id="CHEBI:57378"/>
        <dbReference type="ChEBI" id="CHEBI:57692"/>
        <dbReference type="ChEBI" id="CHEBI:58307"/>
        <dbReference type="EC" id="1.3.8.6"/>
    </reaction>
</comment>
<dbReference type="Gene3D" id="1.10.540.10">
    <property type="entry name" value="Acyl-CoA dehydrogenase/oxidase, N-terminal domain"/>
    <property type="match status" value="1"/>
</dbReference>
<protein>
    <recommendedName>
        <fullName evidence="11">glutaryl-CoA dehydrogenase (ETF)</fullName>
        <ecNumber evidence="11">1.3.8.6</ecNumber>
    </recommendedName>
</protein>
<dbReference type="Proteomes" id="UP001162480">
    <property type="component" value="Chromosome 24"/>
</dbReference>
<keyword evidence="18" id="KW-1185">Reference proteome</keyword>
<dbReference type="AlphaFoldDB" id="A0AA36FN42"/>
<dbReference type="GO" id="GO:0046949">
    <property type="term" value="P:fatty-acyl-CoA biosynthetic process"/>
    <property type="evidence" value="ECO:0007669"/>
    <property type="project" value="TreeGrafter"/>
</dbReference>
<keyword evidence="8" id="KW-0496">Mitochondrion</keyword>
<evidence type="ECO:0000256" key="3">
    <source>
        <dbReference type="ARBA" id="ARBA00009347"/>
    </source>
</evidence>
<evidence type="ECO:0000256" key="12">
    <source>
        <dbReference type="ARBA" id="ARBA00049493"/>
    </source>
</evidence>
<dbReference type="FunFam" id="1.10.540.10:FF:000003">
    <property type="entry name" value="glutaryl-CoA dehydrogenase, mitochondrial"/>
    <property type="match status" value="1"/>
</dbReference>
<evidence type="ECO:0000256" key="2">
    <source>
        <dbReference type="ARBA" id="ARBA00004305"/>
    </source>
</evidence>
<dbReference type="InterPro" id="IPR036250">
    <property type="entry name" value="AcylCo_DH-like_C"/>
</dbReference>
<evidence type="ECO:0000256" key="6">
    <source>
        <dbReference type="ARBA" id="ARBA00022946"/>
    </source>
</evidence>
<dbReference type="Pfam" id="PF02771">
    <property type="entry name" value="Acyl-CoA_dh_N"/>
    <property type="match status" value="1"/>
</dbReference>
<dbReference type="InterPro" id="IPR052033">
    <property type="entry name" value="Glutaryl-CoA_DH_mitochondrial"/>
</dbReference>
<dbReference type="GO" id="GO:0004361">
    <property type="term" value="F:glutaryl-CoA dehydrogenase activity"/>
    <property type="evidence" value="ECO:0007669"/>
    <property type="project" value="UniProtKB-EC"/>
</dbReference>
<dbReference type="InterPro" id="IPR009100">
    <property type="entry name" value="AcylCoA_DH/oxidase_NM_dom_sf"/>
</dbReference>
<evidence type="ECO:0000256" key="9">
    <source>
        <dbReference type="ARBA" id="ARBA00037899"/>
    </source>
</evidence>
<dbReference type="Gene3D" id="1.20.140.10">
    <property type="entry name" value="Butyryl-CoA Dehydrogenase, subunit A, domain 3"/>
    <property type="match status" value="1"/>
</dbReference>
<dbReference type="GO" id="GO:0005743">
    <property type="term" value="C:mitochondrial inner membrane"/>
    <property type="evidence" value="ECO:0007669"/>
    <property type="project" value="TreeGrafter"/>
</dbReference>
<evidence type="ECO:0000256" key="7">
    <source>
        <dbReference type="ARBA" id="ARBA00023002"/>
    </source>
</evidence>
<evidence type="ECO:0000256" key="4">
    <source>
        <dbReference type="ARBA" id="ARBA00022630"/>
    </source>
</evidence>
<evidence type="ECO:0000313" key="18">
    <source>
        <dbReference type="Proteomes" id="UP001162480"/>
    </source>
</evidence>
<dbReference type="SUPFAM" id="SSF47203">
    <property type="entry name" value="Acyl-CoA dehydrogenase C-terminal domain-like"/>
    <property type="match status" value="1"/>
</dbReference>
<evidence type="ECO:0000256" key="11">
    <source>
        <dbReference type="ARBA" id="ARBA00039033"/>
    </source>
</evidence>
<keyword evidence="5" id="KW-0274">FAD</keyword>
<dbReference type="GO" id="GO:0033539">
    <property type="term" value="P:fatty acid beta-oxidation using acyl-CoA dehydrogenase"/>
    <property type="evidence" value="ECO:0007669"/>
    <property type="project" value="TreeGrafter"/>
</dbReference>
<comment type="pathway">
    <text evidence="10">Amino-acid metabolism; tryptophan metabolism.</text>
</comment>
<dbReference type="GO" id="GO:0050660">
    <property type="term" value="F:flavin adenine dinucleotide binding"/>
    <property type="evidence" value="ECO:0007669"/>
    <property type="project" value="InterPro"/>
</dbReference>
<dbReference type="InterPro" id="IPR006091">
    <property type="entry name" value="Acyl-CoA_Oxase/DH_mid-dom"/>
</dbReference>
<comment type="cofactor">
    <cofactor evidence="1">
        <name>FAD</name>
        <dbReference type="ChEBI" id="CHEBI:57692"/>
    </cofactor>
</comment>
<organism evidence="17 18">
    <name type="scientific">Octopus vulgaris</name>
    <name type="common">Common octopus</name>
    <dbReference type="NCBI Taxonomy" id="6645"/>
    <lineage>
        <taxon>Eukaryota</taxon>
        <taxon>Metazoa</taxon>
        <taxon>Spiralia</taxon>
        <taxon>Lophotrochozoa</taxon>
        <taxon>Mollusca</taxon>
        <taxon>Cephalopoda</taxon>
        <taxon>Coleoidea</taxon>
        <taxon>Octopodiformes</taxon>
        <taxon>Octopoda</taxon>
        <taxon>Incirrata</taxon>
        <taxon>Octopodidae</taxon>
        <taxon>Octopus</taxon>
    </lineage>
</organism>
<evidence type="ECO:0000259" key="16">
    <source>
        <dbReference type="Pfam" id="PF02771"/>
    </source>
</evidence>
<comment type="pathway">
    <text evidence="9">Amino-acid metabolism; lysine degradation.</text>
</comment>
<dbReference type="PROSITE" id="PS00073">
    <property type="entry name" value="ACYL_COA_DH_2"/>
    <property type="match status" value="1"/>
</dbReference>
<feature type="domain" description="Acyl-CoA dehydrogenase/oxidase C-terminal" evidence="14">
    <location>
        <begin position="695"/>
        <end position="802"/>
    </location>
</feature>
<proteinExistence type="inferred from homology"/>
<feature type="region of interest" description="Disordered" evidence="13">
    <location>
        <begin position="181"/>
        <end position="228"/>
    </location>
</feature>
<dbReference type="InterPro" id="IPR006089">
    <property type="entry name" value="Acyl-CoA_DH_CS"/>
</dbReference>
<dbReference type="CDD" id="cd01151">
    <property type="entry name" value="GCD"/>
    <property type="match status" value="1"/>
</dbReference>
<gene>
    <name evidence="17" type="ORF">OCTVUL_1B002828</name>
</gene>
<evidence type="ECO:0000256" key="13">
    <source>
        <dbReference type="SAM" id="MobiDB-lite"/>
    </source>
</evidence>
<dbReference type="Pfam" id="PF02770">
    <property type="entry name" value="Acyl-CoA_dh_M"/>
    <property type="match status" value="1"/>
</dbReference>
<evidence type="ECO:0000256" key="10">
    <source>
        <dbReference type="ARBA" id="ARBA00037927"/>
    </source>
</evidence>
<dbReference type="PANTHER" id="PTHR42807:SF1">
    <property type="entry name" value="GLUTARYL-COA DEHYDROGENASE, MITOCHONDRIAL"/>
    <property type="match status" value="1"/>
</dbReference>
<keyword evidence="6" id="KW-0809">Transit peptide</keyword>
<feature type="domain" description="Acyl-CoA oxidase/dehydrogenase middle" evidence="15">
    <location>
        <begin position="556"/>
        <end position="651"/>
    </location>
</feature>
<dbReference type="SUPFAM" id="SSF56645">
    <property type="entry name" value="Acyl-CoA dehydrogenase NM domain-like"/>
    <property type="match status" value="1"/>
</dbReference>
<feature type="compositionally biased region" description="Basic and acidic residues" evidence="13">
    <location>
        <begin position="184"/>
        <end position="201"/>
    </location>
</feature>
<evidence type="ECO:0000259" key="15">
    <source>
        <dbReference type="Pfam" id="PF02770"/>
    </source>
</evidence>
<dbReference type="Gene3D" id="2.40.110.10">
    <property type="entry name" value="Butyryl-CoA Dehydrogenase, subunit A, domain 2"/>
    <property type="match status" value="1"/>
</dbReference>
<dbReference type="Pfam" id="PF00441">
    <property type="entry name" value="Acyl-CoA_dh_1"/>
    <property type="match status" value="1"/>
</dbReference>
<evidence type="ECO:0000256" key="8">
    <source>
        <dbReference type="ARBA" id="ARBA00023128"/>
    </source>
</evidence>
<feature type="compositionally biased region" description="Basic and acidic residues" evidence="13">
    <location>
        <begin position="214"/>
        <end position="225"/>
    </location>
</feature>
<dbReference type="EC" id="1.3.8.6" evidence="11"/>
<dbReference type="EMBL" id="OX597837">
    <property type="protein sequence ID" value="CAI9739853.1"/>
    <property type="molecule type" value="Genomic_DNA"/>
</dbReference>
<dbReference type="InterPro" id="IPR037069">
    <property type="entry name" value="AcylCoA_DH/ox_N_sf"/>
</dbReference>
<comment type="subcellular location">
    <subcellularLocation>
        <location evidence="2">Mitochondrion matrix</location>
    </subcellularLocation>
</comment>
<dbReference type="InterPro" id="IPR009075">
    <property type="entry name" value="AcylCo_DH/oxidase_C"/>
</dbReference>
<evidence type="ECO:0000256" key="1">
    <source>
        <dbReference type="ARBA" id="ARBA00001974"/>
    </source>
</evidence>
<evidence type="ECO:0000313" key="17">
    <source>
        <dbReference type="EMBL" id="CAI9739853.1"/>
    </source>
</evidence>
<accession>A0AA36FN42</accession>
<dbReference type="InterPro" id="IPR046373">
    <property type="entry name" value="Acyl-CoA_Oxase/DH_mid-dom_sf"/>
</dbReference>
<dbReference type="GO" id="GO:0000062">
    <property type="term" value="F:fatty-acyl-CoA binding"/>
    <property type="evidence" value="ECO:0007669"/>
    <property type="project" value="TreeGrafter"/>
</dbReference>
<sequence length="809" mass="91536">MENLPHPKDLDFNQENLAAAWKKWKKEFNLFLIATESDMKPDKVKTSMFLTCIGSKGRDIHSTLDFDSPDEEMNLQTVIEKFDAYCEPRKNITFLRHKFFTCGQAEHQKFDEYVVELRQKAQQCEFGNLTDSLIKDILICGIRDMRLRERLLREPNLDLQKTIQAGQSAEQTRLQSRILNATSETRDNEISRVYSQHDRKGAKTQITRHMQSRHQNEQGGSDRKPAKFQAPSQHYVTNCHYCGYNHKRNKCPAFHKTCEKCKKQGHYAKMCKSRKFVHKVEIHTDDESDDDTHALEMITANNSRVHKIEKFKTPKDIWTVELKVNNSNVTFKIDTGADMCPVGSKEKSQQYVNVCGSLYENLKQRKHETVVLSFIASMALIRVLNTALLSLQQTLRNGPHLQHSGACRLLSSSMQKKTEPKESKGPTFNWQDALNLESQLTEEEILIRDQFRDYCQEKLMPRILLANRNEDFDREIMNEMGSLGVLGPTIKGYGCAGVSSVAYGLITRELERVDSSYRSAMSVQSSLVMHPINEYGTEEQKAKYLPKLATGELIGCFGLTEPNHGSDPSSMETVARYSPLDDTYILNGSKSWITSSPIADVMVVWGKSKSHNNRIKGFILEKGMPGLTAPKIEGKFSLRASITGQIVMEDVVVPSCNLLPAVSGLKNAIDDVTAYNFCDFHVTLFDFIILQCLIQFSSPLAKNQLMQKKMADMLTEISLGLQAAIQVGRLKDEGKVTPEMISLIKRNNCGKALDIARVARDMLGGNGISDEYHVIRHVMNLEAVNTYEGTHDIHALILGRAITGLQAFM</sequence>
<evidence type="ECO:0000256" key="5">
    <source>
        <dbReference type="ARBA" id="ARBA00022827"/>
    </source>
</evidence>
<feature type="domain" description="Acyl-CoA dehydrogenase/oxidase N-terminal" evidence="16">
    <location>
        <begin position="441"/>
        <end position="552"/>
    </location>
</feature>
<comment type="similarity">
    <text evidence="3">Belongs to the acyl-CoA dehydrogenase family.</text>
</comment>
<dbReference type="GO" id="GO:0005759">
    <property type="term" value="C:mitochondrial matrix"/>
    <property type="evidence" value="ECO:0007669"/>
    <property type="project" value="UniProtKB-SubCell"/>
</dbReference>
<reference evidence="17" key="1">
    <citation type="submission" date="2023-08" db="EMBL/GenBank/DDBJ databases">
        <authorList>
            <person name="Alioto T."/>
            <person name="Alioto T."/>
            <person name="Gomez Garrido J."/>
        </authorList>
    </citation>
    <scope>NUCLEOTIDE SEQUENCE</scope>
</reference>
<dbReference type="FunFam" id="2.40.110.10:FF:000008">
    <property type="entry name" value="Glutaryl-CoA dehydrogenase, mitochondrial"/>
    <property type="match status" value="1"/>
</dbReference>
<evidence type="ECO:0000259" key="14">
    <source>
        <dbReference type="Pfam" id="PF00441"/>
    </source>
</evidence>
<dbReference type="PANTHER" id="PTHR42807">
    <property type="entry name" value="GLUTARYL-COA DEHYDROGENASE, MITOCHONDRIAL"/>
    <property type="match status" value="1"/>
</dbReference>
<name>A0AA36FN42_OCTVU</name>
<keyword evidence="7" id="KW-0560">Oxidoreductase</keyword>
<keyword evidence="4" id="KW-0285">Flavoprotein</keyword>
<dbReference type="InterPro" id="IPR013786">
    <property type="entry name" value="AcylCoA_DH/ox_N"/>
</dbReference>